<evidence type="ECO:0000313" key="2">
    <source>
        <dbReference type="Proteomes" id="UP001501231"/>
    </source>
</evidence>
<proteinExistence type="predicted"/>
<evidence type="ECO:0008006" key="3">
    <source>
        <dbReference type="Google" id="ProtNLM"/>
    </source>
</evidence>
<dbReference type="EMBL" id="BAAARW010000011">
    <property type="protein sequence ID" value="GAA2417781.1"/>
    <property type="molecule type" value="Genomic_DNA"/>
</dbReference>
<comment type="caution">
    <text evidence="1">The sequence shown here is derived from an EMBL/GenBank/DDBJ whole genome shotgun (WGS) entry which is preliminary data.</text>
</comment>
<keyword evidence="2" id="KW-1185">Reference proteome</keyword>
<reference evidence="1 2" key="1">
    <citation type="journal article" date="2019" name="Int. J. Syst. Evol. Microbiol.">
        <title>The Global Catalogue of Microorganisms (GCM) 10K type strain sequencing project: providing services to taxonomists for standard genome sequencing and annotation.</title>
        <authorList>
            <consortium name="The Broad Institute Genomics Platform"/>
            <consortium name="The Broad Institute Genome Sequencing Center for Infectious Disease"/>
            <person name="Wu L."/>
            <person name="Ma J."/>
        </authorList>
    </citation>
    <scope>NUCLEOTIDE SEQUENCE [LARGE SCALE GENOMIC DNA]</scope>
    <source>
        <strain evidence="1 2">JCM 3325</strain>
    </source>
</reference>
<gene>
    <name evidence="1" type="ORF">GCM10010191_30560</name>
</gene>
<dbReference type="Proteomes" id="UP001501231">
    <property type="component" value="Unassembled WGS sequence"/>
</dbReference>
<name>A0ABN3IYY7_9ACTN</name>
<dbReference type="RefSeq" id="WP_344589588.1">
    <property type="nucleotide sequence ID" value="NZ_BAAARW010000011.1"/>
</dbReference>
<evidence type="ECO:0000313" key="1">
    <source>
        <dbReference type="EMBL" id="GAA2417781.1"/>
    </source>
</evidence>
<protein>
    <recommendedName>
        <fullName evidence="3">DUF559 domain-containing protein</fullName>
    </recommendedName>
</protein>
<sequence length="307" mass="34406">MIILMGSRLSTVFGSTSDHPAALASIDGMKTRSIRWRLAGATTGPLPYDLETTTATRAALIGRLHPPRIVARRAAAWIWGLDVLPPDPYESHHEVDMTGEEELPPSHIVEESGLRLTSLPRTALDCARWLPRMEAVAALDQFLRAGVEPAVLRGMAQDLKGLPNCSRLRETLRLGDPGAASPGESRTRFILVDTGFPKPRTQVPVMGPRGDLFYIDLGYEKFRVGMEYDDEQHYTGPHARARDEGRRRWLAREKGWEIIPVTRDFLPCPAPYLKALLTALLNRGWDPDDKTMDRIATRITRFHRNSV</sequence>
<organism evidence="1 2">
    <name type="scientific">Actinomadura vinacea</name>
    <dbReference type="NCBI Taxonomy" id="115336"/>
    <lineage>
        <taxon>Bacteria</taxon>
        <taxon>Bacillati</taxon>
        <taxon>Actinomycetota</taxon>
        <taxon>Actinomycetes</taxon>
        <taxon>Streptosporangiales</taxon>
        <taxon>Thermomonosporaceae</taxon>
        <taxon>Actinomadura</taxon>
    </lineage>
</organism>
<accession>A0ABN3IYY7</accession>